<evidence type="ECO:0000313" key="1">
    <source>
        <dbReference type="EMBL" id="MBE6512471.1"/>
    </source>
</evidence>
<name>A0A8T3VT59_METOL</name>
<protein>
    <submittedName>
        <fullName evidence="1">Uncharacterized protein</fullName>
    </submittedName>
</protein>
<sequence>MPTCPNCGSWVDEGDSICSCGASVGGFSLGTENFENEIRELYRQAHVFRDKGNYYDAIKLYEEIIDEIDGRNLNDCGDAWFFRPKAEKELEEIRKRAKL</sequence>
<dbReference type="Proteomes" id="UP000732619">
    <property type="component" value="Unassembled WGS sequence"/>
</dbReference>
<reference evidence="1" key="1">
    <citation type="submission" date="2019-04" db="EMBL/GenBank/DDBJ databases">
        <title>Evolution of Biomass-Degrading Anaerobic Consortia Revealed by Metagenomics.</title>
        <authorList>
            <person name="Peng X."/>
        </authorList>
    </citation>
    <scope>NUCLEOTIDE SEQUENCE</scope>
    <source>
        <strain evidence="1">SIG14</strain>
    </source>
</reference>
<dbReference type="AlphaFoldDB" id="A0A8T3VT59"/>
<organism evidence="1 2">
    <name type="scientific">Methanobrevibacter olleyae</name>
    <dbReference type="NCBI Taxonomy" id="294671"/>
    <lineage>
        <taxon>Archaea</taxon>
        <taxon>Methanobacteriati</taxon>
        <taxon>Methanobacteriota</taxon>
        <taxon>Methanomada group</taxon>
        <taxon>Methanobacteria</taxon>
        <taxon>Methanobacteriales</taxon>
        <taxon>Methanobacteriaceae</taxon>
        <taxon>Methanobrevibacter</taxon>
    </lineage>
</organism>
<proteinExistence type="predicted"/>
<accession>A0A8T3VT59</accession>
<dbReference type="EMBL" id="SUTG01000018">
    <property type="protein sequence ID" value="MBE6512471.1"/>
    <property type="molecule type" value="Genomic_DNA"/>
</dbReference>
<gene>
    <name evidence="1" type="ORF">E7Z75_04940</name>
</gene>
<evidence type="ECO:0000313" key="2">
    <source>
        <dbReference type="Proteomes" id="UP000732619"/>
    </source>
</evidence>
<comment type="caution">
    <text evidence="1">The sequence shown here is derived from an EMBL/GenBank/DDBJ whole genome shotgun (WGS) entry which is preliminary data.</text>
</comment>